<organism evidence="1 2">
    <name type="scientific">Thermosulfuriphilus ammonigenes</name>
    <dbReference type="NCBI Taxonomy" id="1936021"/>
    <lineage>
        <taxon>Bacteria</taxon>
        <taxon>Pseudomonadati</taxon>
        <taxon>Thermodesulfobacteriota</taxon>
        <taxon>Thermodesulfobacteria</taxon>
        <taxon>Thermodesulfobacteriales</taxon>
        <taxon>Thermodesulfobacteriaceae</taxon>
        <taxon>Thermosulfuriphilus</taxon>
    </lineage>
</organism>
<dbReference type="InterPro" id="IPR014004">
    <property type="entry name" value="Transpt-assoc_nodulatn_dom_bac"/>
</dbReference>
<protein>
    <submittedName>
        <fullName evidence="1">BON domain-containing protein</fullName>
    </submittedName>
</protein>
<dbReference type="RefSeq" id="WP_166031138.1">
    <property type="nucleotide sequence ID" value="NZ_CP048877.1"/>
</dbReference>
<dbReference type="Proteomes" id="UP000502179">
    <property type="component" value="Chromosome"/>
</dbReference>
<dbReference type="KEGG" id="tav:G4V39_00900"/>
<gene>
    <name evidence="1" type="ORF">G4V39_00900</name>
</gene>
<dbReference type="Pfam" id="PF04972">
    <property type="entry name" value="BON"/>
    <property type="match status" value="2"/>
</dbReference>
<dbReference type="InterPro" id="IPR051686">
    <property type="entry name" value="Lipoprotein_DolP"/>
</dbReference>
<accession>A0A6G7PTA6</accession>
<proteinExistence type="predicted"/>
<evidence type="ECO:0000313" key="2">
    <source>
        <dbReference type="Proteomes" id="UP000502179"/>
    </source>
</evidence>
<dbReference type="AlphaFoldDB" id="A0A6G7PTA6"/>
<dbReference type="PANTHER" id="PTHR34606">
    <property type="entry name" value="BON DOMAIN-CONTAINING PROTEIN"/>
    <property type="match status" value="1"/>
</dbReference>
<keyword evidence="2" id="KW-1185">Reference proteome</keyword>
<dbReference type="PROSITE" id="PS51257">
    <property type="entry name" value="PROKAR_LIPOPROTEIN"/>
    <property type="match status" value="1"/>
</dbReference>
<evidence type="ECO:0000313" key="1">
    <source>
        <dbReference type="EMBL" id="QIJ70915.1"/>
    </source>
</evidence>
<dbReference type="SMART" id="SM00749">
    <property type="entry name" value="BON"/>
    <property type="match status" value="2"/>
</dbReference>
<dbReference type="PANTHER" id="PTHR34606:SF15">
    <property type="entry name" value="BON DOMAIN-CONTAINING PROTEIN"/>
    <property type="match status" value="1"/>
</dbReference>
<dbReference type="PROSITE" id="PS50914">
    <property type="entry name" value="BON"/>
    <property type="match status" value="2"/>
</dbReference>
<dbReference type="EMBL" id="CP048877">
    <property type="protein sequence ID" value="QIJ70915.1"/>
    <property type="molecule type" value="Genomic_DNA"/>
</dbReference>
<dbReference type="Gene3D" id="3.30.1340.30">
    <property type="match status" value="2"/>
</dbReference>
<dbReference type="InterPro" id="IPR007055">
    <property type="entry name" value="BON_dom"/>
</dbReference>
<reference evidence="1 2" key="1">
    <citation type="submission" date="2020-02" db="EMBL/GenBank/DDBJ databases">
        <title>Genome analysis of Thermosulfuriphilus ammonigenes ST65T, an anaerobic thermophilic chemolithoautotrophic bacterium isolated from a deep-sea hydrothermal vent.</title>
        <authorList>
            <person name="Slobodkina G."/>
            <person name="Allioux M."/>
            <person name="Merkel A."/>
            <person name="Alain K."/>
            <person name="Jebbar M."/>
            <person name="Slobodkin A."/>
        </authorList>
    </citation>
    <scope>NUCLEOTIDE SEQUENCE [LARGE SCALE GENOMIC DNA]</scope>
    <source>
        <strain evidence="1 2">ST65</strain>
    </source>
</reference>
<sequence length="204" mass="22061">MISAKPIYLSIWIKPLFVFLVLFAVGGLLSSCGPVIVGAGATGAYKVATDERTLGRQVDDATITARVKAALAKDPQTKARKIDVDTLDGTVTLTGIVSSRDEAQRAVEIARKIPGVVRVRNNLQVGKRSLGRLIDDKTLGAKIKAKLLVEPGIRSLSIDVDVLNGVVTLTGIVNNRDQMRRILEIARQTRGVKKVINNLKLEKN</sequence>
<name>A0A6G7PTA6_9BACT</name>